<dbReference type="GO" id="GO:0000463">
    <property type="term" value="P:maturation of LSU-rRNA from tricistronic rRNA transcript (SSU-rRNA, 5.8S rRNA, LSU-rRNA)"/>
    <property type="evidence" value="ECO:0007669"/>
    <property type="project" value="TreeGrafter"/>
</dbReference>
<feature type="domain" description="URB1 N-terminal" evidence="2">
    <location>
        <begin position="118"/>
        <end position="418"/>
    </location>
</feature>
<dbReference type="Pfam" id="PF11707">
    <property type="entry name" value="Npa1"/>
    <property type="match status" value="1"/>
</dbReference>
<accession>A0A833QMA3</accession>
<dbReference type="EMBL" id="SWLB01000019">
    <property type="protein sequence ID" value="KAF3325668.1"/>
    <property type="molecule type" value="Genomic_DNA"/>
</dbReference>
<keyword evidence="5" id="KW-1185">Reference proteome</keyword>
<sequence length="2493" mass="280127">MEEGDFIEIEEKEGALEFCSPDSVAEDSNDGGIFELDEGQEVEGGNGEEENEQSNTQMEEWKLSIGFSNRAKIIEILKNLQSPEVNIYSHASKEFIGLLKGETGNEFLVELIQLSPNCAELMDAWRIHQGKSGMSHILALLSTIIDHPAGKSKNVSIRKRVENFARLLVELKLDDIYSELNAQELRRQSAALNLLASVVKRGVGLASEVAKNFDFKLPALGKLSGVAKKGSRESKVRVPKQSSRHAFVTFAMSFVESANPRLLRWILQQRELFSGVLRGISNDDADSVVYILSLFRDKVLNEEYLIPPGLRSVLFGSATLEQLSYISGNPEGGVAVDVAHRVLMIVCTDHRNGLMPGPGLRGNEKRLFDLMKKLKATEVAYHKELVLGIVCSRLSLCSAYFDEFPYHLEPRPLPSWVSAISLVADIVSSLDINLLIASLSSTTEEEGSELVLKCITPQVCSRLILNKGLLHSNNLVRHGSLRLVLESLKILCNLIHAIDGVASRDNNNKWASMKCYIQDAVRASLPDSQVLVKLLSTKCQKDSRNLKKSGLSLKRCAELVPPTEVALKKKKTVMSRDGDDDIMIGGVVVDPAESANIEEKESESKAQSSGRVNEIWGIDGETSVLDEVIEVEDIFQSKLLDVLTFYLRALPASFDGTFDFVRIIPSDPSTLSNCETASLLPLLTEYVLPGGDFERVPESMYKHLQPLISIFLYSKGKHIRDQAYQLVRAAMISTGAFEGNLWEVDCWLVFEQFFEVSSVVIPFLCDAVSTVGNSLYKYMDQMRNLISDNKPCYSPLVLCILQKCLRLLDSDSGSFKLHERSTISLYVGNTLSLILQSQADMSLLPGLISSVLTEKLKDYSSKEIDIKLSLCEWRPLRNLFCLSQSVNNKLYCSMFSLPEISSNKPPLSNSFSLVLSKVDELTNCSRASALPSVANSFLYSVICAKPEDLVNNFPEILSLAKDHFSSHLSFLASVLFLERDNLARIVDRWPELLSLSLKMTKGEILTCENVAGAFAKYLLEASFYTLFGALVVSGYHVDLIRSVELLELLREKLSDRPVHEMASYLKFVLFWGYNTLSAYISEPSDQMGELSNLCFSLVEFVFDRLALSYHSPESYSFMRFMTQDLVDLLFGHPLITELLPSSLSAGDVLSDGGLDQFRSFSKENLPIVSRCWLRLLIKVYISLEKLGSKLDLKAPKLLLKKIQLLFREMFQCCNEKSTYGHLLPVYCILRELVSFVSPSELLDLANWTFSVVENQFAVLGFGSEPATTMAFVCLQFADTAMEMLFHCDPVHNSTWDMKGEGLDGAALQNVYYQILNSVLNMNLEFSDFFLYKAVARMYRCRYRESITSSHLCLAMLSANILINSPLKLINYCILPSSKVKTKILELIIESSSIHLKLFRKLFMGLMLRNPSILNLFMGNNDLSDGDFVNLLPAALVYVNKSGLEQAREIPAFYAGILLNGFSNWKDFVTRHRLTEMCEQLHEPEIMSLDDFRGRFERTLLGKAVSMLSHFLYLNAASITKKQRLEILDSMFPKLAEVIVFDLNKIDSHSSIEETTRITGEIHAKVSLARLLLSDKAAPEMDSKKVNSVKQRFISILVNSLDWIVRNFRQNENLEHFILHNIVEMCLEAQSHLIQLKSLPFLSTFIRSSLLHRFDDPVTLKSLRGICICLSEGSFSANEILELLLGHSQFITAFTCDSFVSYPSTLLQPVPSIFKSLNTSSDSSCSKLTHGSSISEMRKLELVRLLRVLYHLKIKQNCEGLQNESKELLFLLLSVYGATLRGIDLEILSLMQEIELSVGSNWGGIAEMDYLWGSAVTKVREEMKMELHESENGGIEVRRKFLFRENIPVDSKLCVTTASNFCYERSLHAGAFSIEKLLRNTIEDSEIPSHLMHQVQGYDPSFILQFSIHSLLMGYIEPIEFCRLGLLAITLVSISSPDDELRKLGYESLATFKTSLENSGKSKEKLQIQLLLMYLQNGISDPWQKIPSVIAIFAAEASLALLDASQHLFFTISKYLMRTSSVNLKSIPLFHALFQSSSIHFRSDRLWILQLLYAGLNLHDDAEIYMKNSIPEHLLNFYSSSASDPESRFLILEIVKKSVKLPALSNHLIKECGVLSLLSTVLSLYGEGINSDNKGHAIMELVLEVVNDVLSSRTITEWLQDTALEQLSQISSYLFKLLTRDAHSLTKNIPLVNSMLQVIVSTLRLSQKRKIYQSHFTFSLHALVNLCRSIDAVSSDRESDQTVFLGLDVILMSTPLPVFSHEDKFKFTEVIKWAVLASLRLNLSKKQEGKECLVSKILRWLTASIIIGRISNISPRSRESFHEVRLQIRTLDSLIRCMIQDGSSGVIEDCEVNETLGAMILYLQQIARRSTGYSASSVLLSLTLLLNSDSERARDNLGKSRDEIAALCSKILRPAETNPSWRWSYDQAWRDLTPEQTEMEKLDEQQACQSLFLLFSNAFGPGLLGLPVLSCNDLNQLGLFEWERCSHAGPHQRT</sequence>
<evidence type="ECO:0000313" key="4">
    <source>
        <dbReference type="EMBL" id="KAF3325668.1"/>
    </source>
</evidence>
<dbReference type="GO" id="GO:0005730">
    <property type="term" value="C:nucleolus"/>
    <property type="evidence" value="ECO:0007669"/>
    <property type="project" value="TreeGrafter"/>
</dbReference>
<dbReference type="InterPro" id="IPR021714">
    <property type="entry name" value="URB1_N"/>
</dbReference>
<dbReference type="OrthoDB" id="72892at2759"/>
<evidence type="ECO:0000259" key="2">
    <source>
        <dbReference type="Pfam" id="PF11707"/>
    </source>
</evidence>
<proteinExistence type="predicted"/>
<name>A0A833QMA3_9POAL</name>
<organism evidence="4 5">
    <name type="scientific">Carex littledalei</name>
    <dbReference type="NCBI Taxonomy" id="544730"/>
    <lineage>
        <taxon>Eukaryota</taxon>
        <taxon>Viridiplantae</taxon>
        <taxon>Streptophyta</taxon>
        <taxon>Embryophyta</taxon>
        <taxon>Tracheophyta</taxon>
        <taxon>Spermatophyta</taxon>
        <taxon>Magnoliopsida</taxon>
        <taxon>Liliopsida</taxon>
        <taxon>Poales</taxon>
        <taxon>Cyperaceae</taxon>
        <taxon>Cyperoideae</taxon>
        <taxon>Cariceae</taxon>
        <taxon>Carex</taxon>
        <taxon>Carex subgen. Euthyceras</taxon>
    </lineage>
</organism>
<evidence type="ECO:0000256" key="1">
    <source>
        <dbReference type="SAM" id="MobiDB-lite"/>
    </source>
</evidence>
<comment type="caution">
    <text evidence="4">The sequence shown here is derived from an EMBL/GenBank/DDBJ whole genome shotgun (WGS) entry which is preliminary data.</text>
</comment>
<evidence type="ECO:0000259" key="3">
    <source>
        <dbReference type="Pfam" id="PF16201"/>
    </source>
</evidence>
<dbReference type="Proteomes" id="UP000623129">
    <property type="component" value="Unassembled WGS sequence"/>
</dbReference>
<evidence type="ECO:0000313" key="5">
    <source>
        <dbReference type="Proteomes" id="UP000623129"/>
    </source>
</evidence>
<dbReference type="PANTHER" id="PTHR13500">
    <property type="entry name" value="NUCLEOLAR PRERIBOSOMAL-ASSOCIATED PROTEIN 1"/>
    <property type="match status" value="1"/>
</dbReference>
<feature type="domain" description="URB1 C-terminal" evidence="3">
    <location>
        <begin position="1926"/>
        <end position="2115"/>
    </location>
</feature>
<dbReference type="InterPro" id="IPR032436">
    <property type="entry name" value="URB1_C"/>
</dbReference>
<reference evidence="4" key="1">
    <citation type="submission" date="2020-01" db="EMBL/GenBank/DDBJ databases">
        <title>Genome sequence of Kobresia littledalei, the first chromosome-level genome in the family Cyperaceae.</title>
        <authorList>
            <person name="Qu G."/>
        </authorList>
    </citation>
    <scope>NUCLEOTIDE SEQUENCE</scope>
    <source>
        <strain evidence="4">C.B.Clarke</strain>
        <tissue evidence="4">Leaf</tissue>
    </source>
</reference>
<protein>
    <recommendedName>
        <fullName evidence="6">Nucleolar pre-ribosomal-associated protein 1</fullName>
    </recommendedName>
</protein>
<gene>
    <name evidence="4" type="ORF">FCM35_KLT08748</name>
</gene>
<feature type="region of interest" description="Disordered" evidence="1">
    <location>
        <begin position="21"/>
        <end position="55"/>
    </location>
</feature>
<feature type="compositionally biased region" description="Acidic residues" evidence="1">
    <location>
        <begin position="24"/>
        <end position="52"/>
    </location>
</feature>
<evidence type="ECO:0008006" key="6">
    <source>
        <dbReference type="Google" id="ProtNLM"/>
    </source>
</evidence>
<dbReference type="GO" id="GO:0000466">
    <property type="term" value="P:maturation of 5.8S rRNA from tricistronic rRNA transcript (SSU-rRNA, 5.8S rRNA, LSU-rRNA)"/>
    <property type="evidence" value="ECO:0007669"/>
    <property type="project" value="TreeGrafter"/>
</dbReference>
<dbReference type="Pfam" id="PF16201">
    <property type="entry name" value="NopRA1"/>
    <property type="match status" value="1"/>
</dbReference>
<dbReference type="PANTHER" id="PTHR13500:SF0">
    <property type="entry name" value="NUCLEOLAR PRE-RIBOSOMAL-ASSOCIATED PROTEIN 1"/>
    <property type="match status" value="1"/>
</dbReference>
<dbReference type="InterPro" id="IPR039844">
    <property type="entry name" value="URB1"/>
</dbReference>